<accession>A0AAV0XC87</accession>
<evidence type="ECO:0000256" key="5">
    <source>
        <dbReference type="SAM" id="MobiDB-lite"/>
    </source>
</evidence>
<dbReference type="EMBL" id="CARXXK010000004">
    <property type="protein sequence ID" value="CAI6366050.1"/>
    <property type="molecule type" value="Genomic_DNA"/>
</dbReference>
<evidence type="ECO:0008006" key="8">
    <source>
        <dbReference type="Google" id="ProtNLM"/>
    </source>
</evidence>
<dbReference type="PANTHER" id="PTHR16017">
    <property type="entry name" value="GASTRULATION DEFECTIVE PROTEIN 1-RELATED"/>
    <property type="match status" value="1"/>
</dbReference>
<evidence type="ECO:0000256" key="4">
    <source>
        <dbReference type="PROSITE-ProRule" id="PRU00221"/>
    </source>
</evidence>
<feature type="region of interest" description="Disordered" evidence="5">
    <location>
        <begin position="453"/>
        <end position="493"/>
    </location>
</feature>
<dbReference type="GO" id="GO:0005634">
    <property type="term" value="C:nucleus"/>
    <property type="evidence" value="ECO:0007669"/>
    <property type="project" value="TreeGrafter"/>
</dbReference>
<evidence type="ECO:0000256" key="1">
    <source>
        <dbReference type="ARBA" id="ARBA00022574"/>
    </source>
</evidence>
<dbReference type="SMART" id="SM00320">
    <property type="entry name" value="WD40"/>
    <property type="match status" value="5"/>
</dbReference>
<feature type="repeat" description="WD" evidence="4">
    <location>
        <begin position="191"/>
        <end position="233"/>
    </location>
</feature>
<feature type="region of interest" description="Disordered" evidence="5">
    <location>
        <begin position="550"/>
        <end position="571"/>
    </location>
</feature>
<dbReference type="InterPro" id="IPR015943">
    <property type="entry name" value="WD40/YVTN_repeat-like_dom_sf"/>
</dbReference>
<gene>
    <name evidence="6" type="ORF">MEUPH1_LOCUS20681</name>
</gene>
<dbReference type="FunFam" id="2.130.10.10:FF:001319">
    <property type="entry name" value="Gastrulation defective protein 1"/>
    <property type="match status" value="1"/>
</dbReference>
<dbReference type="InterPro" id="IPR001680">
    <property type="entry name" value="WD40_rpt"/>
</dbReference>
<proteinExistence type="inferred from homology"/>
<keyword evidence="7" id="KW-1185">Reference proteome</keyword>
<dbReference type="GO" id="GO:0035861">
    <property type="term" value="C:site of double-strand break"/>
    <property type="evidence" value="ECO:0007669"/>
    <property type="project" value="TreeGrafter"/>
</dbReference>
<keyword evidence="2" id="KW-0677">Repeat</keyword>
<dbReference type="PANTHER" id="PTHR16017:SF0">
    <property type="entry name" value="WD REPEAT-CONTAINING PROTEIN 70"/>
    <property type="match status" value="1"/>
</dbReference>
<organism evidence="6 7">
    <name type="scientific">Macrosiphum euphorbiae</name>
    <name type="common">potato aphid</name>
    <dbReference type="NCBI Taxonomy" id="13131"/>
    <lineage>
        <taxon>Eukaryota</taxon>
        <taxon>Metazoa</taxon>
        <taxon>Ecdysozoa</taxon>
        <taxon>Arthropoda</taxon>
        <taxon>Hexapoda</taxon>
        <taxon>Insecta</taxon>
        <taxon>Pterygota</taxon>
        <taxon>Neoptera</taxon>
        <taxon>Paraneoptera</taxon>
        <taxon>Hemiptera</taxon>
        <taxon>Sternorrhyncha</taxon>
        <taxon>Aphidomorpha</taxon>
        <taxon>Aphidoidea</taxon>
        <taxon>Aphididae</taxon>
        <taxon>Macrosiphini</taxon>
        <taxon>Macrosiphum</taxon>
    </lineage>
</organism>
<dbReference type="InterPro" id="IPR036322">
    <property type="entry name" value="WD40_repeat_dom_sf"/>
</dbReference>
<comment type="caution">
    <text evidence="6">The sequence shown here is derived from an EMBL/GenBank/DDBJ whole genome shotgun (WGS) entry which is preliminary data.</text>
</comment>
<dbReference type="SUPFAM" id="SSF50978">
    <property type="entry name" value="WD40 repeat-like"/>
    <property type="match status" value="1"/>
</dbReference>
<reference evidence="6 7" key="1">
    <citation type="submission" date="2023-01" db="EMBL/GenBank/DDBJ databases">
        <authorList>
            <person name="Whitehead M."/>
        </authorList>
    </citation>
    <scope>NUCLEOTIDE SEQUENCE [LARGE SCALE GENOMIC DNA]</scope>
</reference>
<feature type="repeat" description="WD" evidence="4">
    <location>
        <begin position="90"/>
        <end position="131"/>
    </location>
</feature>
<comment type="similarity">
    <text evidence="3">Belongs to the WD repeat GAD-1 family.</text>
</comment>
<name>A0AAV0XC87_9HEMI</name>
<dbReference type="PROSITE" id="PS50082">
    <property type="entry name" value="WD_REPEATS_2"/>
    <property type="match status" value="3"/>
</dbReference>
<feature type="compositionally biased region" description="Basic and acidic residues" evidence="5">
    <location>
        <begin position="39"/>
        <end position="58"/>
    </location>
</feature>
<keyword evidence="1 4" id="KW-0853">WD repeat</keyword>
<dbReference type="Proteomes" id="UP001160148">
    <property type="component" value="Unassembled WGS sequence"/>
</dbReference>
<protein>
    <recommendedName>
        <fullName evidence="8">WD repeat-containing protein 70</fullName>
    </recommendedName>
</protein>
<feature type="compositionally biased region" description="Acidic residues" evidence="5">
    <location>
        <begin position="59"/>
        <end position="76"/>
    </location>
</feature>
<evidence type="ECO:0000313" key="7">
    <source>
        <dbReference type="Proteomes" id="UP001160148"/>
    </source>
</evidence>
<dbReference type="PROSITE" id="PS50294">
    <property type="entry name" value="WD_REPEATS_REGION"/>
    <property type="match status" value="1"/>
</dbReference>
<sequence length="571" mass="64433">MSDKQKNEINDEEDEDDYIGPPIPNELKELEKSTQNISTDDHDKGNKEFEKVTRSKDNTDDDNDSSDDDDDDDDDDSKQIKIPIESQVSLNHGIKAVSALCIDPPGVRLASGSVDYDVRLWDFAGMDQTLQSFRTLTPCGNHPIKFLKYSPTGDRLLVISGMSQAKVLDRDGHELWECVKGDQYISDMVRTKGHTSPLTCGTWHPRQKEEFLTSSEDGSCRIWDMTKKDKHKSIIKCRSKNGLRTIPTTCNYSNDGKLVACACRDGSILVWDTRKPSFVNATFTIRDAHLNNSDTSSIVFSYRDTLICTRGEGIDETMKLWDIRAFKKPIHVVDGLYSRYSTTDCCFSPDDSIVVTGHSVRPKEQGGHLMFYNTNTFELLEKVKVSETHSIKVYWHPKLKQLFAGCGDGTVKVFYDKVNSQRGAMLCASKAHTKTKQMEMVPTQQIITPHALPMFRQDRNKSLKKRNEKDRLDPVKSKRPDLPIKSGQGGRVAASGSTLSSYVIRNLGLSKRVEDDQDPREAILKYAQDAADNPYWITPAYAKTQPKAVLKESEDEPQEKKIKFAIGQPKE</sequence>
<feature type="repeat" description="WD" evidence="4">
    <location>
        <begin position="252"/>
        <end position="281"/>
    </location>
</feature>
<dbReference type="InterPro" id="IPR051858">
    <property type="entry name" value="WD_repeat_GAD-1"/>
</dbReference>
<evidence type="ECO:0000256" key="3">
    <source>
        <dbReference type="ARBA" id="ARBA00038343"/>
    </source>
</evidence>
<feature type="compositionally biased region" description="Basic and acidic residues" evidence="5">
    <location>
        <begin position="456"/>
        <end position="482"/>
    </location>
</feature>
<evidence type="ECO:0000313" key="6">
    <source>
        <dbReference type="EMBL" id="CAI6366050.1"/>
    </source>
</evidence>
<dbReference type="Pfam" id="PF00400">
    <property type="entry name" value="WD40"/>
    <property type="match status" value="3"/>
</dbReference>
<evidence type="ECO:0000256" key="2">
    <source>
        <dbReference type="ARBA" id="ARBA00022737"/>
    </source>
</evidence>
<dbReference type="AlphaFoldDB" id="A0AAV0XC87"/>
<feature type="region of interest" description="Disordered" evidence="5">
    <location>
        <begin position="1"/>
        <end position="78"/>
    </location>
</feature>
<dbReference type="Gene3D" id="2.130.10.10">
    <property type="entry name" value="YVTN repeat-like/Quinoprotein amine dehydrogenase"/>
    <property type="match status" value="3"/>
</dbReference>